<name>A0AB34JPP3_PRYPA</name>
<keyword evidence="10" id="KW-0812">Transmembrane</keyword>
<organism evidence="11 12">
    <name type="scientific">Prymnesium parvum</name>
    <name type="common">Toxic golden alga</name>
    <dbReference type="NCBI Taxonomy" id="97485"/>
    <lineage>
        <taxon>Eukaryota</taxon>
        <taxon>Haptista</taxon>
        <taxon>Haptophyta</taxon>
        <taxon>Prymnesiophyceae</taxon>
        <taxon>Prymnesiales</taxon>
        <taxon>Prymnesiaceae</taxon>
        <taxon>Prymnesium</taxon>
    </lineage>
</organism>
<evidence type="ECO:0000256" key="5">
    <source>
        <dbReference type="ARBA" id="ARBA00022737"/>
    </source>
</evidence>
<keyword evidence="6" id="KW-0106">Calcium</keyword>
<feature type="transmembrane region" description="Helical" evidence="10">
    <location>
        <begin position="618"/>
        <end position="640"/>
    </location>
</feature>
<dbReference type="InterPro" id="IPR024862">
    <property type="entry name" value="TRPV"/>
</dbReference>
<comment type="subcellular location">
    <subcellularLocation>
        <location evidence="1">Cell membrane</location>
        <topology evidence="1">Multi-pass membrane protein</topology>
    </subcellularLocation>
</comment>
<evidence type="ECO:0000256" key="3">
    <source>
        <dbReference type="ARBA" id="ARBA00022475"/>
    </source>
</evidence>
<dbReference type="PANTHER" id="PTHR10582">
    <property type="entry name" value="TRANSIENT RECEPTOR POTENTIAL ION CHANNEL PROTEIN"/>
    <property type="match status" value="1"/>
</dbReference>
<keyword evidence="10" id="KW-0472">Membrane</keyword>
<dbReference type="SMART" id="SM00248">
    <property type="entry name" value="ANK"/>
    <property type="match status" value="3"/>
</dbReference>
<protein>
    <recommendedName>
        <fullName evidence="13">Ion transport domain-containing protein</fullName>
    </recommendedName>
</protein>
<dbReference type="GO" id="GO:0005886">
    <property type="term" value="C:plasma membrane"/>
    <property type="evidence" value="ECO:0007669"/>
    <property type="project" value="UniProtKB-SubCell"/>
</dbReference>
<dbReference type="Gene3D" id="1.25.40.20">
    <property type="entry name" value="Ankyrin repeat-containing domain"/>
    <property type="match status" value="1"/>
</dbReference>
<feature type="region of interest" description="Disordered" evidence="9">
    <location>
        <begin position="814"/>
        <end position="905"/>
    </location>
</feature>
<evidence type="ECO:0008006" key="13">
    <source>
        <dbReference type="Google" id="ProtNLM"/>
    </source>
</evidence>
<evidence type="ECO:0000256" key="1">
    <source>
        <dbReference type="ARBA" id="ARBA00004651"/>
    </source>
</evidence>
<dbReference type="Proteomes" id="UP001515480">
    <property type="component" value="Unassembled WGS sequence"/>
</dbReference>
<dbReference type="GO" id="GO:0005262">
    <property type="term" value="F:calcium channel activity"/>
    <property type="evidence" value="ECO:0007669"/>
    <property type="project" value="TreeGrafter"/>
</dbReference>
<dbReference type="SUPFAM" id="SSF48403">
    <property type="entry name" value="Ankyrin repeat"/>
    <property type="match status" value="1"/>
</dbReference>
<evidence type="ECO:0000256" key="10">
    <source>
        <dbReference type="SAM" id="Phobius"/>
    </source>
</evidence>
<keyword evidence="7" id="KW-0406">Ion transport</keyword>
<proteinExistence type="predicted"/>
<reference evidence="11 12" key="1">
    <citation type="journal article" date="2024" name="Science">
        <title>Giant polyketide synthase enzymes in the biosynthesis of giant marine polyether toxins.</title>
        <authorList>
            <person name="Fallon T.R."/>
            <person name="Shende V.V."/>
            <person name="Wierzbicki I.H."/>
            <person name="Pendleton A.L."/>
            <person name="Watervoot N.F."/>
            <person name="Auber R.P."/>
            <person name="Gonzalez D.J."/>
            <person name="Wisecaver J.H."/>
            <person name="Moore B.S."/>
        </authorList>
    </citation>
    <scope>NUCLEOTIDE SEQUENCE [LARGE SCALE GENOMIC DNA]</scope>
    <source>
        <strain evidence="11 12">12B1</strain>
    </source>
</reference>
<dbReference type="GO" id="GO:0098703">
    <property type="term" value="P:calcium ion import across plasma membrane"/>
    <property type="evidence" value="ECO:0007669"/>
    <property type="project" value="TreeGrafter"/>
</dbReference>
<keyword evidence="12" id="KW-1185">Reference proteome</keyword>
<accession>A0AB34JPP3</accession>
<evidence type="ECO:0000313" key="12">
    <source>
        <dbReference type="Proteomes" id="UP001515480"/>
    </source>
</evidence>
<keyword evidence="3" id="KW-1003">Cell membrane</keyword>
<keyword evidence="10" id="KW-1133">Transmembrane helix</keyword>
<dbReference type="EMBL" id="JBGBPQ010000005">
    <property type="protein sequence ID" value="KAL1523890.1"/>
    <property type="molecule type" value="Genomic_DNA"/>
</dbReference>
<feature type="transmembrane region" description="Helical" evidence="10">
    <location>
        <begin position="453"/>
        <end position="471"/>
    </location>
</feature>
<keyword evidence="8" id="KW-0407">Ion channel</keyword>
<feature type="transmembrane region" description="Helical" evidence="10">
    <location>
        <begin position="576"/>
        <end position="597"/>
    </location>
</feature>
<sequence>MSTFLSPKRMLEHVRTSRASIFPESMGVRKEGSSKASRTAEKMFDSFKTTIVDSEGEQLTLTMRISSKTQHTVSWDEPIKLPGGSTETLDPGVCNLYQYPKVQFIRRGQSGIPGLPALEPPRVLAGPLLETLHRALTSMFLDGRHDCMERVDGAGARPIHAILLANTAAAVELATALLSARPRLMLQSHVGQPFEGENVLHVLIVNRQEEIVCQMVELAFKLFEVDELQSLFWGQTTGVFFQEEPMLLYGGTLAGYATAFSLERAITTMLVCSSAWRRRMRRLGKEALSRIDFIDPNSENCACQTTGFLPLHVAVANGLASMYNFWVDLPSLSIEFDHLLARSQQRSLVRRLTYYSRLTPLQAAAKLGDHRMVQYIIRCQSIVNWIWGPVTELHLSLEGIDSLGVTNNDVMELVAVIGASHNTQSMLLESFMQGFIYSLFSQKWHNFGRHMHCIMRFFDLIYLVLLAWLILQMKQDPASTDLVMNPILVMISTIPIWEEDIRVTRLWWQLFRNSSGKDGWPDMSELKRLFVWMNSHQVLTRLFGFALVAPACFVLISSDYSEYSLVEIEQGQHFDVLWVPMAFALFFHVQNFSRTLLAPSERLGVLYISVFKMLASDVTDFVLLFVIFLMNYGLAMYISYPRAGSQTLEQVGSFNNPIDALNDLVTLAFTGDPIILNLDRAQLQSLTTTEYADFIFFVIFYLIYVIMSMILLLNLLIAMMGDTFANTMRASTLEWRVDFARRLLRLELQSRGLVKFFGLQLNAGTKINDGWYHVYRKYEANEEGGGRGKGGSMFAADVEAEAEADALDDTKVVGTSDETAPSLHLQDSSSCSIAPADRRKWSVGSGREADRPEPVRRPPHESQRKLHRAATRMHVKPGSSKSVYSMAEVRNDSLPPNETSDHDND</sequence>
<evidence type="ECO:0000256" key="9">
    <source>
        <dbReference type="SAM" id="MobiDB-lite"/>
    </source>
</evidence>
<feature type="transmembrane region" description="Helical" evidence="10">
    <location>
        <begin position="538"/>
        <end position="556"/>
    </location>
</feature>
<comment type="caution">
    <text evidence="11">The sequence shown here is derived from an EMBL/GenBank/DDBJ whole genome shotgun (WGS) entry which is preliminary data.</text>
</comment>
<dbReference type="InterPro" id="IPR036770">
    <property type="entry name" value="Ankyrin_rpt-contain_sf"/>
</dbReference>
<evidence type="ECO:0000256" key="6">
    <source>
        <dbReference type="ARBA" id="ARBA00022837"/>
    </source>
</evidence>
<evidence type="ECO:0000256" key="2">
    <source>
        <dbReference type="ARBA" id="ARBA00022448"/>
    </source>
</evidence>
<feature type="compositionally biased region" description="Basic and acidic residues" evidence="9">
    <location>
        <begin position="847"/>
        <end position="864"/>
    </location>
</feature>
<dbReference type="AlphaFoldDB" id="A0AB34JPP3"/>
<gene>
    <name evidence="11" type="ORF">AB1Y20_018809</name>
</gene>
<keyword evidence="5" id="KW-0677">Repeat</keyword>
<dbReference type="PANTHER" id="PTHR10582:SF2">
    <property type="entry name" value="INACTIVE"/>
    <property type="match status" value="1"/>
</dbReference>
<evidence type="ECO:0000256" key="7">
    <source>
        <dbReference type="ARBA" id="ARBA00023065"/>
    </source>
</evidence>
<keyword evidence="4" id="KW-0109">Calcium transport</keyword>
<evidence type="ECO:0000256" key="8">
    <source>
        <dbReference type="ARBA" id="ARBA00023303"/>
    </source>
</evidence>
<keyword evidence="2" id="KW-0813">Transport</keyword>
<feature type="compositionally biased region" description="Basic residues" evidence="9">
    <location>
        <begin position="865"/>
        <end position="875"/>
    </location>
</feature>
<feature type="transmembrane region" description="Helical" evidence="10">
    <location>
        <begin position="694"/>
        <end position="719"/>
    </location>
</feature>
<dbReference type="InterPro" id="IPR002110">
    <property type="entry name" value="Ankyrin_rpt"/>
</dbReference>
<evidence type="ECO:0000313" key="11">
    <source>
        <dbReference type="EMBL" id="KAL1523890.1"/>
    </source>
</evidence>
<evidence type="ECO:0000256" key="4">
    <source>
        <dbReference type="ARBA" id="ARBA00022568"/>
    </source>
</evidence>